<keyword evidence="17" id="KW-1185">Reference proteome</keyword>
<dbReference type="Pfam" id="PF12777">
    <property type="entry name" value="MT"/>
    <property type="match status" value="1"/>
</dbReference>
<dbReference type="WBParaSite" id="SMUV_0000094501-mRNA-1">
    <property type="protein sequence ID" value="SMUV_0000094501-mRNA-1"/>
    <property type="gene ID" value="SMUV_0000094501"/>
</dbReference>
<dbReference type="Pfam" id="PF12774">
    <property type="entry name" value="AAA_6"/>
    <property type="match status" value="1"/>
</dbReference>
<dbReference type="InterPro" id="IPR041658">
    <property type="entry name" value="AAA_lid_11"/>
</dbReference>
<name>A0A0N5A9Y5_9BILA</name>
<evidence type="ECO:0000313" key="18">
    <source>
        <dbReference type="WBParaSite" id="SMUV_0000094501-mRNA-1"/>
    </source>
</evidence>
<feature type="coiled-coil region" evidence="15">
    <location>
        <begin position="1940"/>
        <end position="1984"/>
    </location>
</feature>
<comment type="similarity">
    <text evidence="2">Belongs to the dynein heavy chain family.</text>
</comment>
<dbReference type="FunFam" id="1.10.287.2620:FF:000001">
    <property type="entry name" value="Cytoplasmic dynein heavy chain 1"/>
    <property type="match status" value="1"/>
</dbReference>
<dbReference type="FunFam" id="3.20.180.20:FF:000002">
    <property type="entry name" value="Cytoplasmic dynein heavy chain 1"/>
    <property type="match status" value="1"/>
</dbReference>
<dbReference type="Gene3D" id="1.10.472.130">
    <property type="match status" value="1"/>
</dbReference>
<evidence type="ECO:0000256" key="11">
    <source>
        <dbReference type="ARBA" id="ARBA00023054"/>
    </source>
</evidence>
<organism evidence="17 18">
    <name type="scientific">Syphacia muris</name>
    <dbReference type="NCBI Taxonomy" id="451379"/>
    <lineage>
        <taxon>Eukaryota</taxon>
        <taxon>Metazoa</taxon>
        <taxon>Ecdysozoa</taxon>
        <taxon>Nematoda</taxon>
        <taxon>Chromadorea</taxon>
        <taxon>Rhabditida</taxon>
        <taxon>Spirurina</taxon>
        <taxon>Oxyuridomorpha</taxon>
        <taxon>Oxyuroidea</taxon>
        <taxon>Oxyuridae</taxon>
        <taxon>Syphacia</taxon>
    </lineage>
</organism>
<dbReference type="InterPro" id="IPR042228">
    <property type="entry name" value="Dynein_linker_3"/>
</dbReference>
<evidence type="ECO:0000256" key="8">
    <source>
        <dbReference type="ARBA" id="ARBA00022741"/>
    </source>
</evidence>
<keyword evidence="7" id="KW-0677">Repeat</keyword>
<evidence type="ECO:0000256" key="13">
    <source>
        <dbReference type="ARBA" id="ARBA00023212"/>
    </source>
</evidence>
<evidence type="ECO:0000256" key="12">
    <source>
        <dbReference type="ARBA" id="ARBA00023175"/>
    </source>
</evidence>
<dbReference type="InterPro" id="IPR013602">
    <property type="entry name" value="Dynein_heavy_linker"/>
</dbReference>
<evidence type="ECO:0000256" key="15">
    <source>
        <dbReference type="SAM" id="Coils"/>
    </source>
</evidence>
<dbReference type="Gene3D" id="1.10.8.1220">
    <property type="match status" value="1"/>
</dbReference>
<dbReference type="Gene3D" id="1.10.287.2620">
    <property type="match status" value="1"/>
</dbReference>
<dbReference type="FunFam" id="1.20.140.100:FF:000002">
    <property type="entry name" value="Cytoplasmic dynein heavy chain 1"/>
    <property type="match status" value="1"/>
</dbReference>
<feature type="domain" description="AAA+ ATPase" evidence="16">
    <location>
        <begin position="1636"/>
        <end position="1797"/>
    </location>
</feature>
<evidence type="ECO:0000313" key="17">
    <source>
        <dbReference type="Proteomes" id="UP000046393"/>
    </source>
</evidence>
<dbReference type="FunFam" id="1.10.8.720:FF:000003">
    <property type="entry name" value="Cytoplasmic dynein heavy chain 2"/>
    <property type="match status" value="1"/>
</dbReference>
<dbReference type="Gene3D" id="1.10.8.720">
    <property type="entry name" value="Region D6 of dynein motor"/>
    <property type="match status" value="1"/>
</dbReference>
<dbReference type="FunFam" id="1.20.1270.280:FF:000004">
    <property type="entry name" value="Cytoplasmic dynein heavy chain 2"/>
    <property type="match status" value="1"/>
</dbReference>
<dbReference type="Gene3D" id="1.10.8.710">
    <property type="match status" value="1"/>
</dbReference>
<proteinExistence type="inferred from homology"/>
<dbReference type="GO" id="GO:0045505">
    <property type="term" value="F:dynein intermediate chain binding"/>
    <property type="evidence" value="ECO:0007669"/>
    <property type="project" value="InterPro"/>
</dbReference>
<keyword evidence="8" id="KW-0547">Nucleotide-binding</keyword>
<dbReference type="FunFam" id="3.40.50.300:FF:000122">
    <property type="entry name" value="Cytoplasmic dynein 1 heavy chain"/>
    <property type="match status" value="1"/>
</dbReference>
<dbReference type="InterPro" id="IPR041466">
    <property type="entry name" value="Dynein_AAA5_ext"/>
</dbReference>
<evidence type="ECO:0000256" key="6">
    <source>
        <dbReference type="ARBA" id="ARBA00022701"/>
    </source>
</evidence>
<dbReference type="Proteomes" id="UP000046393">
    <property type="component" value="Unplaced"/>
</dbReference>
<dbReference type="Gene3D" id="3.40.50.300">
    <property type="entry name" value="P-loop containing nucleotide triphosphate hydrolases"/>
    <property type="match status" value="6"/>
</dbReference>
<dbReference type="Gene3D" id="1.20.140.100">
    <property type="entry name" value="Dynein heavy chain, N-terminal domain 2"/>
    <property type="match status" value="1"/>
</dbReference>
<dbReference type="GO" id="GO:0008569">
    <property type="term" value="F:minus-end-directed microtubule motor activity"/>
    <property type="evidence" value="ECO:0007669"/>
    <property type="project" value="InterPro"/>
</dbReference>
<feature type="coiled-coil region" evidence="15">
    <location>
        <begin position="298"/>
        <end position="325"/>
    </location>
</feature>
<dbReference type="InterPro" id="IPR042219">
    <property type="entry name" value="AAA_lid_11_sf"/>
</dbReference>
<comment type="subunit">
    <text evidence="3">Consists of at least two heavy chains and a number of intermediate and light chains.</text>
</comment>
<dbReference type="PANTHER" id="PTHR46532:SF4">
    <property type="entry name" value="AAA+ ATPASE DOMAIN-CONTAINING PROTEIN"/>
    <property type="match status" value="1"/>
</dbReference>
<dbReference type="Pfam" id="PF08393">
    <property type="entry name" value="DHC_N2"/>
    <property type="match status" value="1"/>
</dbReference>
<keyword evidence="11 15" id="KW-0175">Coiled coil</keyword>
<dbReference type="InterPro" id="IPR043157">
    <property type="entry name" value="Dynein_AAA1S"/>
</dbReference>
<dbReference type="FunFam" id="1.20.58.1120:FF:000013">
    <property type="entry name" value="Dynein heavy chain-like protein"/>
    <property type="match status" value="1"/>
</dbReference>
<keyword evidence="6" id="KW-0493">Microtubule</keyword>
<evidence type="ECO:0000256" key="1">
    <source>
        <dbReference type="ARBA" id="ARBA00004245"/>
    </source>
</evidence>
<dbReference type="Gene3D" id="1.20.1270.280">
    <property type="match status" value="1"/>
</dbReference>
<evidence type="ECO:0000256" key="3">
    <source>
        <dbReference type="ARBA" id="ARBA00011655"/>
    </source>
</evidence>
<dbReference type="Pfam" id="PF22597">
    <property type="entry name" value="DYN_lid"/>
    <property type="match status" value="1"/>
</dbReference>
<dbReference type="FunFam" id="3.40.50.300:FF:000517">
    <property type="entry name" value="Cytoplasmic dynein heavy chain 1"/>
    <property type="match status" value="1"/>
</dbReference>
<dbReference type="CDD" id="cd00009">
    <property type="entry name" value="AAA"/>
    <property type="match status" value="2"/>
</dbReference>
<keyword evidence="13" id="KW-0206">Cytoskeleton</keyword>
<dbReference type="InterPro" id="IPR004273">
    <property type="entry name" value="Dynein_heavy_D6_P-loop"/>
</dbReference>
<evidence type="ECO:0000256" key="7">
    <source>
        <dbReference type="ARBA" id="ARBA00022737"/>
    </source>
</evidence>
<sequence>MIKAKGALEMAEPLASGAHSAKLDVAIEELSDLKAVWEALVPLYNSLEELKEKTWLSVQPRKLRQSLDELLAQLKQLPAKFRSYDSYNYAKKALQNYSKMNVIVVELKSEALKERHWKQLMKELRVNWNLSELTLGQIWDADLLRHESVIKEVLSVAQGELALEEFLKQVREYWQSFEVDLVNYQTKTKLIRGWDELFNKLKEHMNSLTAMKLSPYYKQFEENALSWEEKLNKISALFDVWIDVQRRWVYLEGLFTASADIANLLPVETARFASISTEFLALMKKVAAAPRILDIINMQGAQRVLERLADMLAKIQKALGEYLERERSSFPRFYFVGDEDLLEIMGNSKDITRLQKHLKKMFAGITSIDIDEENMRVTALNSREGERVQLVKPVDIKKNPRINDWLQLVENEMRNTLAALLNRSLNEFSKQKISAEDPQNFMLWLDNYPAQVIELTANIWWCNQVENQLNEGKTVEDVANIVDVALSLLADSVLKEQPAIRRKKIEALITEFVHKRDICRTLIANKVTSPSSFHWLRCMRFYYEPRQADRCCTVKMANAQFPYGFEYLGLQEKLVQTPLTDRCYLTMTQALHSRLGGSPFGPAGTGKTESVKALGHKLGRFVLVFNCDETFDFQAMGRILVGLCEVGAWGCFDEFNRLEERMLSAVSQQIQTIQEAVRAGGEMKVDLVGKTLSVNANMAIFITMNPGYAGRSSLPDNLKQLFRSLAMTQPDRQLIAQVMLFSQGFRTAERLANKIVPLFILCKEQLSDQCHYDFGLRALKYVLVSAGNIKRDEIQRMIEQGGVAASDVSSTVSEQQILIQSVCETLVPKLVSEDIALLFSLLSDVFPSVNYKPNEMTELRAEIAKVCDNWLLCQSSTHGELGSAWLEKVLQLYQITNLNHGLMLVGASGSGKSTAWKVLLKSLERLENVEGVAHVIDAKAMSKDALYGVLDANTREWTDGLFTHIIRKIIDNVRGETSKRQWVIFDGDVDPEWVENLNSVLDDNKLLTLPNGERLAIPPNVRIIFEVSDLKYATLATVSRCGMVWFSEDVVTCEMLFERFLRVLKNTRLDVEQQVDLLNLNRNTEETTPEVEHGALLIQAKCAAFLAQHMSVGALVPLALNYSLSQLEHVMEPTKQRLLSSFFSMMNYSVRQLITYSNNNADFALTNEQIEGYMSRAMLANIVWAFSGDGRLKSRMQLSEFVRQSSTLPLPQNSSLPIIDYEASVSGDWVPWTSKVPVVEIETHRVAAADLVVPTVDTVRHEMLLNTWLSEHKPLVLCGPPGSGKTMTLLSALRSLQDMDVVNVNFSSSTTPELLMKTFDHYCEYRRTPNGVVLSPVQLSRWLVIFCDEINLPAPDKYGTQRVISFLRQLVEMNGFYRASDHTWVTLERIQLVGACNPPTDPGRHPLSLRFLRHVPVVYVDYPGKTSLNQIYGTFSRAMLRMVPSLRGMAEPLTNAMVEFYLQSQDHFTQDDQPHYVYSPRELTRWVRGISEAIAPLDSVTPEALVRLWAHEALRLFQDRLVHEEERRWTDELLDTIANKYFGTSCNLEAALKRPMLYSCWYGFFSVFCIIAYSYSLEIFTCRLTKHYLPVEKEQLRDYVAARLKGFYEEELEVQLVLFDQLLDHVLRIDRIYRQPQGHLLLIGTSGSGKTTLSRFVAWINGLSVYQLKVHSKYKAADFDEDMRTVLRRAGCRNERMCFIMDESNMLDTGFLERLNTLLANGEVPGLFEGDEYTTLMSQIKEGAHRQGLMLDSPDELYKWFTAQVMRNLHVVFTMNPSGDGLRERASTSPALFNRCVLNWFGDWTDSALYQVGVELTNTLDMDRPDYQAPFALPVVCDLLPTPVQYRHAVINTFVHVHNSVRKLNETETKRGHRTMAITPRHFLDFIQHYIKLFHEKRRDLEEEKLHLNIGLNKIKETEEQVLELRKSLTLKSSELEAKKSAANIKLKEMLLDQQKAEKEKLTSEQLQKELAISLEEIKKKRTEVQKDLAKVEPAVEEAQMAVKGIRKAQLVEVRSMSSPPHLVKLALESICLLLGESAGMDWKAIRSVMVKDDFVQRILNFDTDSITPETLKAMEKYTQNPDWDFDKINRASSACGPMVKWVKAQLLYADMLRKVEPLRNELRRLERDAKVKTEKGEELKKTIADLEQSISAYKEEYAQLIGQAEAIKRDLAVVQEKVARSTELLSSLGSEKDRWHTGCDGFAQQMDSLIGDALLSAAFLAYSGYYDQQLRDVLFHKWISFVQQAEIKFRPDLARVEYLSTVDERLDWNKNGLPVDELCAENAIMLHRFNRYPLIIDPSGQAINFLLKQFASKNIQKTSFLDDSFRKNLESALRFGNALLVQDVESYDPILNPVLNREVKRTGGRILITIGDQDIDLSPSFQIFLITRDASVEFAPDVCSRVTFVNFTVTRSSLEMQCLNQVLRSERPDVDEKRNDLLKLQGEFAVRLRQLEKALLAALNESKGKILDDNSVITTLEKLKTEAAEVARKAAETDKVIAEVETVSQQYLRFAQACSLIYLMLQQLNEVHFLYQYSLDFLMEIFTAVLQTPQLNSVKDHDARLQIITCSLFQMVYRRVSLGMLHQDKILLAILLMRILLRGNTKEPSYQLEMDHLLGRTEIFTVQKDKVDSFGELSYLDFNQRVSLSQLSRIPSFNNVITAIKSNANFTNWLSLDDPELSVPVLWSGDEKLTDIGRCLNELLVVHALRPDRLLASAHRLITAAFGVEFMQQDKVVNLADIVINEVSANRPVLLSSAIGFDASGKVEDLAVELGREVTSIAIGSAEGFSQADSVLNSASKSGRWILLKNVHLAPSWLTQVEKRLHTLKPHPEFRLLLTAEIHPKLPASVLRASRVIVYEPATGLKANLLRSLTSLPIQRIVKPPAERARLYFLVCWLHGLVQERMRYTPLGWANSYEFSEADLRVAWDTLDAALDSVALGRNNVAPEKLPWYTLQTLLSQCIYGGKIDNRFDQVLLDSFLEKLFTASSFDADYVLVNNVDGKGENLCIPEGTTREHLIHWVENINQLQHPNWLGLPNNADKVLLSVRGETMLANLLKVSDEELAFEVDDQKTQSPPWMSTLAEQSSQWLKMLPKNVPKLRRSVDNIKDPLFRFFEREINHGTQLLCDVRADLQEVHDVCRGEQKQNNHTRALTSALTKGLVPAGWIRYTVPKGVTVMAWIADFAERVNQLAKFATSSSLKKETVWLGGMFAPEAYITASRQLVAQSNQWSLEELNIRVEVGVTEDRPDTFKIDGLRLMGAACKSGNTITIVDEVSTELPTVALSWIHEPSPPSLIVLPVYLYRNRTNLLFTLGFDPANIDKNILYQRSVALTANNALS</sequence>
<evidence type="ECO:0000256" key="14">
    <source>
        <dbReference type="ARBA" id="ARBA00033439"/>
    </source>
</evidence>
<dbReference type="Gene3D" id="3.20.180.20">
    <property type="entry name" value="Dynein heavy chain, N-terminal domain 2"/>
    <property type="match status" value="1"/>
</dbReference>
<feature type="domain" description="AAA+ ATPase" evidence="16">
    <location>
        <begin position="898"/>
        <end position="1049"/>
    </location>
</feature>
<dbReference type="InterPro" id="IPR024743">
    <property type="entry name" value="Dynein_HC_stalk"/>
</dbReference>
<keyword evidence="12" id="KW-0505">Motor protein</keyword>
<dbReference type="Pfam" id="PF12780">
    <property type="entry name" value="AAA_8"/>
    <property type="match status" value="1"/>
</dbReference>
<dbReference type="Gene3D" id="1.20.58.1120">
    <property type="match status" value="1"/>
</dbReference>
<dbReference type="Pfam" id="PF03028">
    <property type="entry name" value="Dynein_heavy"/>
    <property type="match status" value="1"/>
</dbReference>
<evidence type="ECO:0000256" key="4">
    <source>
        <dbReference type="ARBA" id="ARBA00022197"/>
    </source>
</evidence>
<dbReference type="InterPro" id="IPR035699">
    <property type="entry name" value="AAA_6"/>
</dbReference>
<dbReference type="STRING" id="451379.A0A0N5A9Y5"/>
<dbReference type="PANTHER" id="PTHR46532">
    <property type="entry name" value="MALE FERTILITY FACTOR KL5"/>
    <property type="match status" value="1"/>
</dbReference>
<dbReference type="InterPro" id="IPR043160">
    <property type="entry name" value="Dynein_C_barrel"/>
</dbReference>
<dbReference type="Pfam" id="PF18199">
    <property type="entry name" value="Dynein_C"/>
    <property type="match status" value="1"/>
</dbReference>
<dbReference type="GO" id="GO:0050793">
    <property type="term" value="P:regulation of developmental process"/>
    <property type="evidence" value="ECO:0007669"/>
    <property type="project" value="UniProtKB-ARBA"/>
</dbReference>
<dbReference type="SUPFAM" id="SSF52540">
    <property type="entry name" value="P-loop containing nucleoside triphosphate hydrolases"/>
    <property type="match status" value="4"/>
</dbReference>
<dbReference type="Pfam" id="PF12781">
    <property type="entry name" value="AAA_9"/>
    <property type="match status" value="1"/>
</dbReference>
<feature type="domain" description="AAA+ ATPase" evidence="16">
    <location>
        <begin position="596"/>
        <end position="731"/>
    </location>
</feature>
<dbReference type="InterPro" id="IPR054354">
    <property type="entry name" value="DYNC2H1-like_lid"/>
</dbReference>
<feature type="domain" description="AAA+ ATPase" evidence="16">
    <location>
        <begin position="1271"/>
        <end position="1421"/>
    </location>
</feature>
<dbReference type="Gene3D" id="3.10.490.20">
    <property type="match status" value="1"/>
</dbReference>
<accession>A0A0N5A9Y5</accession>
<dbReference type="Gene3D" id="6.10.140.1060">
    <property type="match status" value="1"/>
</dbReference>
<dbReference type="Gene3D" id="1.20.920.30">
    <property type="match status" value="1"/>
</dbReference>
<keyword evidence="5" id="KW-0963">Cytoplasm</keyword>
<dbReference type="InterPro" id="IPR003593">
    <property type="entry name" value="AAA+_ATPase"/>
</dbReference>
<dbReference type="FunFam" id="3.40.50.300:FF:000373">
    <property type="entry name" value="Cytoplasmic dynein heavy chain 2"/>
    <property type="match status" value="1"/>
</dbReference>
<evidence type="ECO:0000259" key="16">
    <source>
        <dbReference type="SMART" id="SM00382"/>
    </source>
</evidence>
<dbReference type="FunFam" id="1.10.8.710:FF:000005">
    <property type="entry name" value="Cytoplasmic dynein heavy chain 1"/>
    <property type="match status" value="1"/>
</dbReference>
<keyword evidence="9" id="KW-0067">ATP-binding</keyword>
<dbReference type="InterPro" id="IPR026983">
    <property type="entry name" value="DHC"/>
</dbReference>
<dbReference type="GO" id="GO:0051959">
    <property type="term" value="F:dynein light intermediate chain binding"/>
    <property type="evidence" value="ECO:0007669"/>
    <property type="project" value="InterPro"/>
</dbReference>
<dbReference type="GO" id="GO:0005874">
    <property type="term" value="C:microtubule"/>
    <property type="evidence" value="ECO:0007669"/>
    <property type="project" value="UniProtKB-KW"/>
</dbReference>
<feature type="coiled-coil region" evidence="15">
    <location>
        <begin position="2109"/>
        <end position="2178"/>
    </location>
</feature>
<dbReference type="FunFam" id="1.20.920.20:FF:000002">
    <property type="entry name" value="Cytoplasmic dynein 1 heavy chain"/>
    <property type="match status" value="1"/>
</dbReference>
<evidence type="ECO:0000256" key="9">
    <source>
        <dbReference type="ARBA" id="ARBA00022840"/>
    </source>
</evidence>
<dbReference type="GO" id="GO:0005524">
    <property type="term" value="F:ATP binding"/>
    <property type="evidence" value="ECO:0007669"/>
    <property type="project" value="UniProtKB-KW"/>
</dbReference>
<dbReference type="InterPro" id="IPR024317">
    <property type="entry name" value="Dynein_heavy_chain_D4_dom"/>
</dbReference>
<keyword evidence="10" id="KW-0243">Dynein</keyword>
<dbReference type="Pfam" id="PF17852">
    <property type="entry name" value="Dynein_AAA_lid"/>
    <property type="match status" value="1"/>
</dbReference>
<dbReference type="FunFam" id="3.40.50.300:FF:000071">
    <property type="entry name" value="Cytoplasmic dynein heavy chain 1"/>
    <property type="match status" value="1"/>
</dbReference>
<dbReference type="InterPro" id="IPR035706">
    <property type="entry name" value="AAA_9"/>
</dbReference>
<evidence type="ECO:0000256" key="5">
    <source>
        <dbReference type="ARBA" id="ARBA00022490"/>
    </source>
</evidence>
<comment type="subcellular location">
    <subcellularLocation>
        <location evidence="1">Cytoplasm</location>
        <location evidence="1">Cytoskeleton</location>
    </subcellularLocation>
</comment>
<dbReference type="InterPro" id="IPR027417">
    <property type="entry name" value="P-loop_NTPase"/>
</dbReference>
<reference evidence="18" key="1">
    <citation type="submission" date="2016-04" db="UniProtKB">
        <authorList>
            <consortium name="WormBaseParasite"/>
        </authorList>
    </citation>
    <scope>IDENTIFICATION</scope>
</reference>
<dbReference type="FunFam" id="3.10.490.20:FF:000004">
    <property type="entry name" value="Cytoplasmic dynein heavy chain 2"/>
    <property type="match status" value="1"/>
</dbReference>
<dbReference type="Pfam" id="PF12775">
    <property type="entry name" value="AAA_7"/>
    <property type="match status" value="1"/>
</dbReference>
<evidence type="ECO:0000256" key="2">
    <source>
        <dbReference type="ARBA" id="ARBA00008887"/>
    </source>
</evidence>
<dbReference type="InterPro" id="IPR041228">
    <property type="entry name" value="Dynein_C"/>
</dbReference>
<dbReference type="Gene3D" id="1.20.920.20">
    <property type="match status" value="1"/>
</dbReference>
<dbReference type="GO" id="GO:0007018">
    <property type="term" value="P:microtubule-based movement"/>
    <property type="evidence" value="ECO:0007669"/>
    <property type="project" value="InterPro"/>
</dbReference>
<dbReference type="InterPro" id="IPR042222">
    <property type="entry name" value="Dynein_2_N"/>
</dbReference>
<protein>
    <recommendedName>
        <fullName evidence="4">Dynein heavy chain, cytoplasmic</fullName>
    </recommendedName>
    <alternativeName>
        <fullName evidence="14">Dynein heavy chain, cytosolic</fullName>
    </alternativeName>
</protein>
<dbReference type="SMART" id="SM00382">
    <property type="entry name" value="AAA"/>
    <property type="match status" value="4"/>
</dbReference>
<dbReference type="Pfam" id="PF18198">
    <property type="entry name" value="AAA_lid_11"/>
    <property type="match status" value="1"/>
</dbReference>
<dbReference type="GO" id="GO:0005858">
    <property type="term" value="C:axonemal dynein complex"/>
    <property type="evidence" value="ECO:0007669"/>
    <property type="project" value="TreeGrafter"/>
</dbReference>
<evidence type="ECO:0000256" key="10">
    <source>
        <dbReference type="ARBA" id="ARBA00023017"/>
    </source>
</evidence>